<protein>
    <submittedName>
        <fullName evidence="2">Serine hydrolase</fullName>
    </submittedName>
</protein>
<dbReference type="SUPFAM" id="SSF56601">
    <property type="entry name" value="beta-lactamase/transpeptidase-like"/>
    <property type="match status" value="1"/>
</dbReference>
<dbReference type="InterPro" id="IPR001466">
    <property type="entry name" value="Beta-lactam-related"/>
</dbReference>
<name>A0ABM7VAW5_9BACT</name>
<dbReference type="PANTHER" id="PTHR43283:SF7">
    <property type="entry name" value="BETA-LACTAMASE-RELATED DOMAIN-CONTAINING PROTEIN"/>
    <property type="match status" value="1"/>
</dbReference>
<dbReference type="InterPro" id="IPR012338">
    <property type="entry name" value="Beta-lactam/transpept-like"/>
</dbReference>
<evidence type="ECO:0000313" key="2">
    <source>
        <dbReference type="EMBL" id="BDC98048.1"/>
    </source>
</evidence>
<evidence type="ECO:0000313" key="3">
    <source>
        <dbReference type="Proteomes" id="UP001354989"/>
    </source>
</evidence>
<proteinExistence type="predicted"/>
<keyword evidence="3" id="KW-1185">Reference proteome</keyword>
<keyword evidence="2" id="KW-0378">Hydrolase</keyword>
<dbReference type="Proteomes" id="UP001354989">
    <property type="component" value="Chromosome"/>
</dbReference>
<dbReference type="EMBL" id="AP025292">
    <property type="protein sequence ID" value="BDC98048.1"/>
    <property type="molecule type" value="Genomic_DNA"/>
</dbReference>
<evidence type="ECO:0000259" key="1">
    <source>
        <dbReference type="Pfam" id="PF00144"/>
    </source>
</evidence>
<reference evidence="2 3" key="1">
    <citation type="submission" date="2021-12" db="EMBL/GenBank/DDBJ databases">
        <title>Genome sequencing of bacteria with rrn-lacking chromosome and rrn-plasmid.</title>
        <authorList>
            <person name="Anda M."/>
            <person name="Iwasaki W."/>
        </authorList>
    </citation>
    <scope>NUCLEOTIDE SEQUENCE [LARGE SCALE GENOMIC DNA]</scope>
    <source>
        <strain evidence="2 3">NBRC 101262</strain>
    </source>
</reference>
<dbReference type="Pfam" id="PF00144">
    <property type="entry name" value="Beta-lactamase"/>
    <property type="match status" value="1"/>
</dbReference>
<sequence length="444" mass="49546">MNRRMIFISTVILLVGFGLWYGNARLPIINGYASKMTCSCVFVADRLPESVTDQDLDFSLIRFATPTVDYEQKTVTSTVLGFGAQTAVYHKGTGCTLLIDGQGPPEKKPTMRTSFDEANEPWPLGDLNVRSGIPSPQLTMAVQEAMVPELKTRAIIVSRHNEILMEAYGDGFNENTPQLGWSMTKSITSALVGILVGDGKLKIEDPAPVKAWQGDMRKRIALRNLLQMNSGLKWVEDYSDISLATKMLYMTADMGDYASAQKLVYPPDSVWYYSSGTTNILSSIIKETIGDQQAYYEFANKRLFEPCGMKSMVLEPDVSGTIVGSSYAFATARDWTRFGLLYLNDGVFNGQRILPEGWVSFTRQEAKGADGKYGAQWWLNLSKEELPDCPEDIYYCDGFQGQRVYVVPSHDLVVVRLGISNDFDYNGFMRRVLDAVPPKETAVR</sequence>
<dbReference type="RefSeq" id="WP_338397469.1">
    <property type="nucleotide sequence ID" value="NZ_AP025292.1"/>
</dbReference>
<dbReference type="InterPro" id="IPR050789">
    <property type="entry name" value="Diverse_Enzym_Activities"/>
</dbReference>
<dbReference type="GO" id="GO:0016787">
    <property type="term" value="F:hydrolase activity"/>
    <property type="evidence" value="ECO:0007669"/>
    <property type="project" value="UniProtKB-KW"/>
</dbReference>
<feature type="domain" description="Beta-lactamase-related" evidence="1">
    <location>
        <begin position="154"/>
        <end position="417"/>
    </location>
</feature>
<gene>
    <name evidence="2" type="ORF">PEPS_03290</name>
</gene>
<organism evidence="2 3">
    <name type="scientific">Persicobacter psychrovividus</name>
    <dbReference type="NCBI Taxonomy" id="387638"/>
    <lineage>
        <taxon>Bacteria</taxon>
        <taxon>Pseudomonadati</taxon>
        <taxon>Bacteroidota</taxon>
        <taxon>Cytophagia</taxon>
        <taxon>Cytophagales</taxon>
        <taxon>Persicobacteraceae</taxon>
        <taxon>Persicobacter</taxon>
    </lineage>
</organism>
<dbReference type="Gene3D" id="3.40.710.10">
    <property type="entry name" value="DD-peptidase/beta-lactamase superfamily"/>
    <property type="match status" value="1"/>
</dbReference>
<dbReference type="PANTHER" id="PTHR43283">
    <property type="entry name" value="BETA-LACTAMASE-RELATED"/>
    <property type="match status" value="1"/>
</dbReference>
<accession>A0ABM7VAW5</accession>